<organism evidence="1 2">
    <name type="scientific">Vibrio stylophorae</name>
    <dbReference type="NCBI Taxonomy" id="659351"/>
    <lineage>
        <taxon>Bacteria</taxon>
        <taxon>Pseudomonadati</taxon>
        <taxon>Pseudomonadota</taxon>
        <taxon>Gammaproteobacteria</taxon>
        <taxon>Vibrionales</taxon>
        <taxon>Vibrionaceae</taxon>
        <taxon>Vibrio</taxon>
    </lineage>
</organism>
<evidence type="ECO:0000313" key="1">
    <source>
        <dbReference type="EMBL" id="CAH0533611.1"/>
    </source>
</evidence>
<protein>
    <submittedName>
        <fullName evidence="1">Uncharacterized protein</fullName>
    </submittedName>
</protein>
<gene>
    <name evidence="1" type="ORF">VST7929_01481</name>
</gene>
<name>A0ABM8ZTG9_9VIBR</name>
<dbReference type="Proteomes" id="UP000838672">
    <property type="component" value="Unassembled WGS sequence"/>
</dbReference>
<keyword evidence="2" id="KW-1185">Reference proteome</keyword>
<accession>A0ABM8ZTG9</accession>
<dbReference type="EMBL" id="CAKLDI010000001">
    <property type="protein sequence ID" value="CAH0533611.1"/>
    <property type="molecule type" value="Genomic_DNA"/>
</dbReference>
<sequence length="338" mass="37322">MTNRKGIIGRWRTQLAYSCLVILSLMMLGCASEPEVIVPVAYDSTHSEALNMANQTYLTKSYTFGFETRESPLRDFTLAEIEEVKTALNKPKKGGGLMLIGLIGLASGDITGALGVASGGISSISNSDHVAAHSQWVVALDATPFKDGFEAKRHASRVVRETAIALLEEKGNKLVPIIMREEGEASLTGAKIHQESAYAINDPLRFFGLYYSEFDMLQEPFGYGRTNLIDAPNQYVSTREANIMGDVANFKSFIDGQVKGYEGLEGYEKFLLDLTARLPQGYLLYMPSFPQGGVMTVTQVADWTCYSCQNIEHYMLNAQVVPSIYTQGKRYDFIVPVQ</sequence>
<dbReference type="PROSITE" id="PS51257">
    <property type="entry name" value="PROKAR_LIPOPROTEIN"/>
    <property type="match status" value="1"/>
</dbReference>
<comment type="caution">
    <text evidence="1">The sequence shown here is derived from an EMBL/GenBank/DDBJ whole genome shotgun (WGS) entry which is preliminary data.</text>
</comment>
<reference evidence="1" key="1">
    <citation type="submission" date="2021-11" db="EMBL/GenBank/DDBJ databases">
        <authorList>
            <person name="Rodrigo-Torres L."/>
            <person name="Arahal R. D."/>
            <person name="Lucena T."/>
        </authorList>
    </citation>
    <scope>NUCLEOTIDE SEQUENCE</scope>
    <source>
        <strain evidence="1">CECT 7929</strain>
    </source>
</reference>
<evidence type="ECO:0000313" key="2">
    <source>
        <dbReference type="Proteomes" id="UP000838672"/>
    </source>
</evidence>
<proteinExistence type="predicted"/>
<dbReference type="RefSeq" id="WP_237466045.1">
    <property type="nucleotide sequence ID" value="NZ_CAKLDI010000001.1"/>
</dbReference>